<keyword evidence="9 13" id="KW-0630">Potassium</keyword>
<keyword evidence="5" id="KW-0997">Cell inner membrane</keyword>
<evidence type="ECO:0000313" key="16">
    <source>
        <dbReference type="EMBL" id="PKU23995.1"/>
    </source>
</evidence>
<evidence type="ECO:0000259" key="14">
    <source>
        <dbReference type="Pfam" id="PF02705"/>
    </source>
</evidence>
<comment type="function">
    <text evidence="13">Transport of potassium into the cell. Likely operates as a K(+):H(+) symporter.</text>
</comment>
<proteinExistence type="inferred from homology"/>
<protein>
    <recommendedName>
        <fullName evidence="13">Probable potassium transport system protein Kup</fullName>
    </recommendedName>
</protein>
<evidence type="ECO:0000256" key="10">
    <source>
        <dbReference type="ARBA" id="ARBA00022989"/>
    </source>
</evidence>
<name>A0A2N3PUC2_9PROT</name>
<feature type="domain" description="K+ potassium transporter integral membrane" evidence="14">
    <location>
        <begin position="20"/>
        <end position="472"/>
    </location>
</feature>
<dbReference type="GO" id="GO:0005886">
    <property type="term" value="C:plasma membrane"/>
    <property type="evidence" value="ECO:0007669"/>
    <property type="project" value="UniProtKB-SubCell"/>
</dbReference>
<evidence type="ECO:0000256" key="1">
    <source>
        <dbReference type="ARBA" id="ARBA00004141"/>
    </source>
</evidence>
<feature type="transmembrane region" description="Helical" evidence="13">
    <location>
        <begin position="143"/>
        <end position="166"/>
    </location>
</feature>
<evidence type="ECO:0000256" key="4">
    <source>
        <dbReference type="ARBA" id="ARBA00022475"/>
    </source>
</evidence>
<dbReference type="EMBL" id="PIUM01000015">
    <property type="protein sequence ID" value="PKU23995.1"/>
    <property type="molecule type" value="Genomic_DNA"/>
</dbReference>
<feature type="transmembrane region" description="Helical" evidence="13">
    <location>
        <begin position="210"/>
        <end position="234"/>
    </location>
</feature>
<evidence type="ECO:0000256" key="11">
    <source>
        <dbReference type="ARBA" id="ARBA00023065"/>
    </source>
</evidence>
<keyword evidence="11 13" id="KW-0406">Ion transport</keyword>
<evidence type="ECO:0000256" key="2">
    <source>
        <dbReference type="ARBA" id="ARBA00007019"/>
    </source>
</evidence>
<feature type="transmembrane region" description="Helical" evidence="13">
    <location>
        <begin position="432"/>
        <end position="449"/>
    </location>
</feature>
<keyword evidence="10 13" id="KW-1133">Transmembrane helix</keyword>
<comment type="caution">
    <text evidence="16">The sequence shown here is derived from an EMBL/GenBank/DDBJ whole genome shotgun (WGS) entry which is preliminary data.</text>
</comment>
<dbReference type="InterPro" id="IPR003855">
    <property type="entry name" value="K+_transporter"/>
</dbReference>
<dbReference type="Pfam" id="PF22776">
    <property type="entry name" value="K_trans_C"/>
    <property type="match status" value="1"/>
</dbReference>
<evidence type="ECO:0000256" key="12">
    <source>
        <dbReference type="ARBA" id="ARBA00023136"/>
    </source>
</evidence>
<evidence type="ECO:0000256" key="8">
    <source>
        <dbReference type="ARBA" id="ARBA00022847"/>
    </source>
</evidence>
<comment type="subcellular location">
    <subcellularLocation>
        <location evidence="13">Cell membrane</location>
        <topology evidence="13">Multi-pass membrane protein</topology>
    </subcellularLocation>
    <subcellularLocation>
        <location evidence="1">Membrane</location>
        <topology evidence="1">Multi-pass membrane protein</topology>
    </subcellularLocation>
</comment>
<keyword evidence="4 13" id="KW-1003">Cell membrane</keyword>
<keyword evidence="3 13" id="KW-0813">Transport</keyword>
<dbReference type="PANTHER" id="PTHR30540">
    <property type="entry name" value="OSMOTIC STRESS POTASSIUM TRANSPORTER"/>
    <property type="match status" value="1"/>
</dbReference>
<feature type="domain" description="K+ potassium transporter C-terminal" evidence="15">
    <location>
        <begin position="484"/>
        <end position="635"/>
    </location>
</feature>
<dbReference type="PANTHER" id="PTHR30540:SF79">
    <property type="entry name" value="LOW AFFINITY POTASSIUM TRANSPORT SYSTEM PROTEIN KUP"/>
    <property type="match status" value="1"/>
</dbReference>
<evidence type="ECO:0000256" key="7">
    <source>
        <dbReference type="ARBA" id="ARBA00022692"/>
    </source>
</evidence>
<dbReference type="HAMAP" id="MF_01522">
    <property type="entry name" value="Kup"/>
    <property type="match status" value="1"/>
</dbReference>
<gene>
    <name evidence="16" type="primary">trkD</name>
    <name evidence="13" type="synonym">kup</name>
    <name evidence="16" type="ORF">CWS72_14135</name>
</gene>
<evidence type="ECO:0000256" key="3">
    <source>
        <dbReference type="ARBA" id="ARBA00022448"/>
    </source>
</evidence>
<sequence>MTEQMTKPEGCEKSSFGALLVGALGIVYGDIGTSPLYTLHECFAGEHPLVVDKANILGILSLIFWSITIIVSVKYVIVTMRANNRGEGGSLALLAMLNQAGEGRPWLPPLVATLGIAAAALFYGDSTITPAVSVLSAIEGLQVAAPALEDYVLPITLAILVGLFAIQRKGTALVGSMFGPVMIVWFVILAILGLRNIAKAPLVLAALSPHYAFLFMADHGLVGFLSLGAVVLSVTGGEALYADMGHFGRPPIALAWYLLVLPALILNYFGQGALLLSDPKSLENPFFLMAPTWALVPLVILAGIATVIASQAVISGAFSVTAQAMQLGYLPRMRILHTSAKEKGQIYIPFLNSLVALFVIALVLGFRTSSNLAAAYGIAVTGTMGITTIMVTMVAAFIWGWKNKLAYALLGLFLIVDISFFAANAAKIIHGGWFPLALGAIIFLLLMTWKRGRSLVFARREDGAMPIGDFVASVIGSKNITRPKGTAIFLTSTLRDHIPPALMHNLKHNQVLHEVTVLLTIVVEDIPHVDQSRRITSEHVTDGIYRMIIRYGFMDETNIPRALANASEQQLGFFYEPMKISYFLSRETIIASDRPGMDPLREALFAWMSRSASSAMEFFALPVNRVVELGDQIEI</sequence>
<organism evidence="16 17">
    <name type="scientific">Telmatospirillum siberiense</name>
    <dbReference type="NCBI Taxonomy" id="382514"/>
    <lineage>
        <taxon>Bacteria</taxon>
        <taxon>Pseudomonadati</taxon>
        <taxon>Pseudomonadota</taxon>
        <taxon>Alphaproteobacteria</taxon>
        <taxon>Rhodospirillales</taxon>
        <taxon>Rhodospirillaceae</taxon>
        <taxon>Telmatospirillum</taxon>
    </lineage>
</organism>
<dbReference type="GO" id="GO:0015079">
    <property type="term" value="F:potassium ion transmembrane transporter activity"/>
    <property type="evidence" value="ECO:0007669"/>
    <property type="project" value="UniProtKB-UniRule"/>
</dbReference>
<feature type="transmembrane region" description="Helical" evidence="13">
    <location>
        <begin position="178"/>
        <end position="198"/>
    </location>
</feature>
<keyword evidence="7 13" id="KW-0812">Transmembrane</keyword>
<dbReference type="Pfam" id="PF02705">
    <property type="entry name" value="K_trans"/>
    <property type="match status" value="1"/>
</dbReference>
<comment type="similarity">
    <text evidence="2 13">Belongs to the HAK/KUP transporter (TC 2.A.72) family.</text>
</comment>
<feature type="transmembrane region" description="Helical" evidence="13">
    <location>
        <begin position="372"/>
        <end position="398"/>
    </location>
</feature>
<evidence type="ECO:0000256" key="13">
    <source>
        <dbReference type="HAMAP-Rule" id="MF_01522"/>
    </source>
</evidence>
<feature type="transmembrane region" description="Helical" evidence="13">
    <location>
        <begin position="56"/>
        <end position="77"/>
    </location>
</feature>
<evidence type="ECO:0000256" key="6">
    <source>
        <dbReference type="ARBA" id="ARBA00022538"/>
    </source>
</evidence>
<dbReference type="AlphaFoldDB" id="A0A2N3PUC2"/>
<keyword evidence="17" id="KW-1185">Reference proteome</keyword>
<dbReference type="InterPro" id="IPR053952">
    <property type="entry name" value="K_trans_C"/>
</dbReference>
<reference evidence="17" key="1">
    <citation type="submission" date="2017-12" db="EMBL/GenBank/DDBJ databases">
        <title>Draft genome sequence of Telmatospirillum siberiense 26-4b1T, an acidotolerant peatland alphaproteobacterium potentially involved in sulfur cycling.</title>
        <authorList>
            <person name="Hausmann B."/>
            <person name="Pjevac P."/>
            <person name="Schreck K."/>
            <person name="Herbold C.W."/>
            <person name="Daims H."/>
            <person name="Wagner M."/>
            <person name="Pester M."/>
            <person name="Loy A."/>
        </authorList>
    </citation>
    <scope>NUCLEOTIDE SEQUENCE [LARGE SCALE GENOMIC DNA]</scope>
    <source>
        <strain evidence="17">26-4b1</strain>
    </source>
</reference>
<feature type="transmembrane region" description="Helical" evidence="13">
    <location>
        <begin position="346"/>
        <end position="366"/>
    </location>
</feature>
<feature type="transmembrane region" description="Helical" evidence="13">
    <location>
        <begin position="294"/>
        <end position="325"/>
    </location>
</feature>
<comment type="catalytic activity">
    <reaction evidence="13">
        <text>K(+)(in) + H(+)(in) = K(+)(out) + H(+)(out)</text>
        <dbReference type="Rhea" id="RHEA:28490"/>
        <dbReference type="ChEBI" id="CHEBI:15378"/>
        <dbReference type="ChEBI" id="CHEBI:29103"/>
    </reaction>
</comment>
<accession>A0A2N3PUC2</accession>
<keyword evidence="8 13" id="KW-0769">Symport</keyword>
<dbReference type="OrthoDB" id="9805577at2"/>
<evidence type="ECO:0000259" key="15">
    <source>
        <dbReference type="Pfam" id="PF22776"/>
    </source>
</evidence>
<dbReference type="GO" id="GO:0015293">
    <property type="term" value="F:symporter activity"/>
    <property type="evidence" value="ECO:0007669"/>
    <property type="project" value="UniProtKB-UniRule"/>
</dbReference>
<dbReference type="InterPro" id="IPR023051">
    <property type="entry name" value="Kup"/>
</dbReference>
<evidence type="ECO:0000256" key="5">
    <source>
        <dbReference type="ARBA" id="ARBA00022519"/>
    </source>
</evidence>
<dbReference type="InterPro" id="IPR053951">
    <property type="entry name" value="K_trans_N"/>
</dbReference>
<feature type="transmembrane region" description="Helical" evidence="13">
    <location>
        <begin position="405"/>
        <end position="426"/>
    </location>
</feature>
<keyword evidence="6 13" id="KW-0633">Potassium transport</keyword>
<feature type="transmembrane region" description="Helical" evidence="13">
    <location>
        <begin position="106"/>
        <end position="123"/>
    </location>
</feature>
<keyword evidence="12 13" id="KW-0472">Membrane</keyword>
<evidence type="ECO:0000256" key="9">
    <source>
        <dbReference type="ARBA" id="ARBA00022958"/>
    </source>
</evidence>
<feature type="transmembrane region" description="Helical" evidence="13">
    <location>
        <begin position="254"/>
        <end position="274"/>
    </location>
</feature>
<dbReference type="Proteomes" id="UP000233293">
    <property type="component" value="Unassembled WGS sequence"/>
</dbReference>
<evidence type="ECO:0000313" key="17">
    <source>
        <dbReference type="Proteomes" id="UP000233293"/>
    </source>
</evidence>